<dbReference type="Proteomes" id="UP000000226">
    <property type="component" value="Chromosome 8"/>
</dbReference>
<sequence>DDESYCIEEIVGKVKEYITPKPLYSGQNPVGLEACIEEVMSLLDMKSDDKTVRMLGIYGLGGIGKTELAKALYNKIVQHFDAASFLSDVREKSNRINGMEDLQKTLLSEMLEGLETELGSTSKGMREIKEKLQKKKVLLVLDDVGDKDQLEKLAGGCNWFGSGSRIIVTTREKDVLIAHQVGNIYEMKELDDQHSLELFCWNAFRQSYPKTGFEDVSVRAVDYAKGLPLALKVIGSDLAAFHESLEDWEMAMKEYEKTPNRKIQDVLKISYDRLDDNAKQIFLDIACFFKGERTEYVKMILEEFRSTTNMKVLLNKSLITIEYDCLKMHDLIQDMGREIVKQESTNPGERSRIWYYEDVTEILTEDYGSDKIQGIMLDPPQREEVNWSGIEFEKMKWLRILIVRNTSFSSELEHLPNHLRLLDWEEYPSKSFPPKFHPKKIVVFNLPRSRLTLEEPFKKFPCLTIMDFSYNQSIKEIPDVSELQNLRELRLDHCRELTAVHGSVGFLKSLAHLSVSDCTKLKNFMSEMFLPSLEFFDLNLCESLGHFPEIRQEMTKPLKIYMINTAIQELPESIGKLTGLVCIDISNNRELKYLPSSLFMLPNVVSLKIEACAKLRESFRSLVQNPSKANVRPKLRSLNVENGNLSNEDLHAIFCYFPKLEELIASENNFVCIPSSIKECGDLTSLDLTECKKLKKIPEFTNLTILDVHRCFNLEEISKLSSTVQKVDARFCFKLTRETSDMLWRQMRVKGTNLRVVDLRLLINGRYVPCKGCRKFRIEAEHILIFDLRVLFSDKEWLGLDALLEEEWNLVQIAYKATSSFVISGWGAFVYEEDKTKMDDLLFTSPDPVYSDEMPLAIVPTKDDREEYKMIIESLGLDESFKKTFKKWQDSKERRGFEGMAKDDCMHIVLGELKRISQDAEDALKSKGRSKLRQILDEIKNDDGEPKVTIIGDLALVTLKDPLKLRNVEEASTSGHTGSEEEGYDHQMVEIVREIFDEGMTDGLFEAQNRFPSLDIVESRRASLEKGYRVRWSPEAKVQTSVESRTYISGIYSGLLEAKLRFPDLDMWPTINTVAKRKGITETFGSSTEAKLRLQRLDWTTGTTFGSSRPSDANIHGNEATKYFGTGGQE</sequence>
<keyword evidence="2" id="KW-0677">Repeat</keyword>
<dbReference type="STRING" id="3885.V7B984"/>
<dbReference type="SMR" id="V7B984"/>
<evidence type="ECO:0000313" key="8">
    <source>
        <dbReference type="Proteomes" id="UP000000226"/>
    </source>
</evidence>
<dbReference type="PANTHER" id="PTHR11017">
    <property type="entry name" value="LEUCINE-RICH REPEAT-CONTAINING PROTEIN"/>
    <property type="match status" value="1"/>
</dbReference>
<evidence type="ECO:0000259" key="6">
    <source>
        <dbReference type="Pfam" id="PF23286"/>
    </source>
</evidence>
<keyword evidence="1" id="KW-0433">Leucine-rich repeat</keyword>
<name>V7B984_PHAVU</name>
<accession>V7B984</accession>
<evidence type="ECO:0000259" key="4">
    <source>
        <dbReference type="Pfam" id="PF00931"/>
    </source>
</evidence>
<dbReference type="PANTHER" id="PTHR11017:SF587">
    <property type="entry name" value="NB-ARC DOMAIN PROTEIN"/>
    <property type="match status" value="1"/>
</dbReference>
<protein>
    <submittedName>
        <fullName evidence="7">Uncharacterized protein</fullName>
    </submittedName>
</protein>
<reference evidence="8" key="1">
    <citation type="journal article" date="2014" name="Nat. Genet.">
        <title>A reference genome for common bean and genome-wide analysis of dual domestications.</title>
        <authorList>
            <person name="Schmutz J."/>
            <person name="McClean P.E."/>
            <person name="Mamidi S."/>
            <person name="Wu G.A."/>
            <person name="Cannon S.B."/>
            <person name="Grimwood J."/>
            <person name="Jenkins J."/>
            <person name="Shu S."/>
            <person name="Song Q."/>
            <person name="Chavarro C."/>
            <person name="Torres-Torres M."/>
            <person name="Geffroy V."/>
            <person name="Moghaddam S.M."/>
            <person name="Gao D."/>
            <person name="Abernathy B."/>
            <person name="Barry K."/>
            <person name="Blair M."/>
            <person name="Brick M.A."/>
            <person name="Chovatia M."/>
            <person name="Gepts P."/>
            <person name="Goodstein D.M."/>
            <person name="Gonzales M."/>
            <person name="Hellsten U."/>
            <person name="Hyten D.L."/>
            <person name="Jia G."/>
            <person name="Kelly J.D."/>
            <person name="Kudrna D."/>
            <person name="Lee R."/>
            <person name="Richard M.M."/>
            <person name="Miklas P.N."/>
            <person name="Osorno J.M."/>
            <person name="Rodrigues J."/>
            <person name="Thareau V."/>
            <person name="Urrea C.A."/>
            <person name="Wang M."/>
            <person name="Yu Y."/>
            <person name="Zhang M."/>
            <person name="Wing R.A."/>
            <person name="Cregan P.B."/>
            <person name="Rokhsar D.S."/>
            <person name="Jackson S.A."/>
        </authorList>
    </citation>
    <scope>NUCLEOTIDE SEQUENCE [LARGE SCALE GENOMIC DNA]</scope>
    <source>
        <strain evidence="8">cv. G19833</strain>
    </source>
</reference>
<dbReference type="SUPFAM" id="SSF52540">
    <property type="entry name" value="P-loop containing nucleoside triphosphate hydrolases"/>
    <property type="match status" value="1"/>
</dbReference>
<dbReference type="Gene3D" id="3.80.10.10">
    <property type="entry name" value="Ribonuclease Inhibitor"/>
    <property type="match status" value="2"/>
</dbReference>
<dbReference type="GO" id="GO:0006952">
    <property type="term" value="P:defense response"/>
    <property type="evidence" value="ECO:0007669"/>
    <property type="project" value="InterPro"/>
</dbReference>
<dbReference type="InterPro" id="IPR044974">
    <property type="entry name" value="Disease_R_plants"/>
</dbReference>
<dbReference type="InterPro" id="IPR058192">
    <property type="entry name" value="WHD_ROQ1-like"/>
</dbReference>
<dbReference type="PRINTS" id="PR00364">
    <property type="entry name" value="DISEASERSIST"/>
</dbReference>
<evidence type="ECO:0000313" key="7">
    <source>
        <dbReference type="EMBL" id="ESW13423.1"/>
    </source>
</evidence>
<feature type="domain" description="Disease resistance protein Roq1-like winged-helix" evidence="5">
    <location>
        <begin position="276"/>
        <end position="344"/>
    </location>
</feature>
<keyword evidence="3" id="KW-0611">Plant defense</keyword>
<evidence type="ECO:0000256" key="3">
    <source>
        <dbReference type="ARBA" id="ARBA00022821"/>
    </source>
</evidence>
<evidence type="ECO:0000256" key="1">
    <source>
        <dbReference type="ARBA" id="ARBA00022614"/>
    </source>
</evidence>
<proteinExistence type="predicted"/>
<dbReference type="InterPro" id="IPR058546">
    <property type="entry name" value="RPS4B/Roq1-like_LRR"/>
</dbReference>
<dbReference type="SUPFAM" id="SSF52058">
    <property type="entry name" value="L domain-like"/>
    <property type="match status" value="1"/>
</dbReference>
<feature type="non-terminal residue" evidence="7">
    <location>
        <position position="1"/>
    </location>
</feature>
<dbReference type="OrthoDB" id="1435371at2759"/>
<dbReference type="InterPro" id="IPR032675">
    <property type="entry name" value="LRR_dom_sf"/>
</dbReference>
<dbReference type="Gene3D" id="3.40.50.300">
    <property type="entry name" value="P-loop containing nucleotide triphosphate hydrolases"/>
    <property type="match status" value="1"/>
</dbReference>
<dbReference type="eggNOG" id="ENOG502R4BG">
    <property type="taxonomic scope" value="Eukaryota"/>
</dbReference>
<dbReference type="Pfam" id="PF23286">
    <property type="entry name" value="LRR_13"/>
    <property type="match status" value="1"/>
</dbReference>
<dbReference type="OMA" id="EATMNIA"/>
<gene>
    <name evidence="7" type="ORF">PHAVU_008G194900g</name>
</gene>
<dbReference type="InterPro" id="IPR027417">
    <property type="entry name" value="P-loop_NTPase"/>
</dbReference>
<dbReference type="InterPro" id="IPR002182">
    <property type="entry name" value="NB-ARC"/>
</dbReference>
<dbReference type="GO" id="GO:0043531">
    <property type="term" value="F:ADP binding"/>
    <property type="evidence" value="ECO:0007669"/>
    <property type="project" value="InterPro"/>
</dbReference>
<dbReference type="Pfam" id="PF23282">
    <property type="entry name" value="WHD_ROQ1"/>
    <property type="match status" value="1"/>
</dbReference>
<keyword evidence="8" id="KW-1185">Reference proteome</keyword>
<organism evidence="7 8">
    <name type="scientific">Phaseolus vulgaris</name>
    <name type="common">Kidney bean</name>
    <name type="synonym">French bean</name>
    <dbReference type="NCBI Taxonomy" id="3885"/>
    <lineage>
        <taxon>Eukaryota</taxon>
        <taxon>Viridiplantae</taxon>
        <taxon>Streptophyta</taxon>
        <taxon>Embryophyta</taxon>
        <taxon>Tracheophyta</taxon>
        <taxon>Spermatophyta</taxon>
        <taxon>Magnoliopsida</taxon>
        <taxon>eudicotyledons</taxon>
        <taxon>Gunneridae</taxon>
        <taxon>Pentapetalae</taxon>
        <taxon>rosids</taxon>
        <taxon>fabids</taxon>
        <taxon>Fabales</taxon>
        <taxon>Fabaceae</taxon>
        <taxon>Papilionoideae</taxon>
        <taxon>50 kb inversion clade</taxon>
        <taxon>NPAAA clade</taxon>
        <taxon>indigoferoid/millettioid clade</taxon>
        <taxon>Phaseoleae</taxon>
        <taxon>Phaseolus</taxon>
    </lineage>
</organism>
<evidence type="ECO:0000259" key="5">
    <source>
        <dbReference type="Pfam" id="PF23282"/>
    </source>
</evidence>
<evidence type="ECO:0000256" key="2">
    <source>
        <dbReference type="ARBA" id="ARBA00022737"/>
    </source>
</evidence>
<dbReference type="InterPro" id="IPR042197">
    <property type="entry name" value="Apaf_helical"/>
</dbReference>
<dbReference type="Gramene" id="ESW13423">
    <property type="protein sequence ID" value="ESW13423"/>
    <property type="gene ID" value="PHAVU_008G194900g"/>
</dbReference>
<dbReference type="EMBL" id="CM002295">
    <property type="protein sequence ID" value="ESW13423.1"/>
    <property type="molecule type" value="Genomic_DNA"/>
</dbReference>
<dbReference type="Pfam" id="PF00931">
    <property type="entry name" value="NB-ARC"/>
    <property type="match status" value="1"/>
</dbReference>
<dbReference type="Gene3D" id="1.10.8.430">
    <property type="entry name" value="Helical domain of apoptotic protease-activating factors"/>
    <property type="match status" value="1"/>
</dbReference>
<dbReference type="AlphaFoldDB" id="V7B984"/>
<feature type="domain" description="NB-ARC" evidence="4">
    <location>
        <begin position="34"/>
        <end position="206"/>
    </location>
</feature>
<feature type="domain" description="Disease resistance protein RPS4B/Roq1-like leucine-rich repeats" evidence="6">
    <location>
        <begin position="529"/>
        <end position="738"/>
    </location>
</feature>